<dbReference type="RefSeq" id="WP_169284120.1">
    <property type="nucleotide sequence ID" value="NZ_CP051680.1"/>
</dbReference>
<name>A0A7Z2ZQ00_9BACL</name>
<dbReference type="AlphaFoldDB" id="A0A7Z2ZQ00"/>
<sequence>MDELQKAREEIAVASESRSKRISALIRFVSVLVDQASEANLTPDEMRYVGAVFKKNLDLFAGYEERR</sequence>
<evidence type="ECO:0000313" key="2">
    <source>
        <dbReference type="Proteomes" id="UP000502248"/>
    </source>
</evidence>
<gene>
    <name evidence="1" type="ORF">HH215_34930</name>
</gene>
<evidence type="ECO:0000313" key="1">
    <source>
        <dbReference type="EMBL" id="QJD87878.1"/>
    </source>
</evidence>
<dbReference type="EMBL" id="CP051680">
    <property type="protein sequence ID" value="QJD87878.1"/>
    <property type="molecule type" value="Genomic_DNA"/>
</dbReference>
<dbReference type="Proteomes" id="UP000502248">
    <property type="component" value="Chromosome"/>
</dbReference>
<reference evidence="1 2" key="1">
    <citation type="submission" date="2020-04" db="EMBL/GenBank/DDBJ databases">
        <title>Genome sequencing of novel species.</title>
        <authorList>
            <person name="Heo J."/>
            <person name="Kim S.-J."/>
            <person name="Kim J.-S."/>
            <person name="Hong S.-B."/>
            <person name="Kwon S.-W."/>
        </authorList>
    </citation>
    <scope>NUCLEOTIDE SEQUENCE [LARGE SCALE GENOMIC DNA]</scope>
    <source>
        <strain evidence="1 2">MFER-1</strain>
    </source>
</reference>
<protein>
    <submittedName>
        <fullName evidence="1">Uncharacterized protein</fullName>
    </submittedName>
</protein>
<organism evidence="1 2">
    <name type="scientific">Cohnella herbarum</name>
    <dbReference type="NCBI Taxonomy" id="2728023"/>
    <lineage>
        <taxon>Bacteria</taxon>
        <taxon>Bacillati</taxon>
        <taxon>Bacillota</taxon>
        <taxon>Bacilli</taxon>
        <taxon>Bacillales</taxon>
        <taxon>Paenibacillaceae</taxon>
        <taxon>Cohnella</taxon>
    </lineage>
</organism>
<dbReference type="KEGG" id="cheb:HH215_34930"/>
<keyword evidence="2" id="KW-1185">Reference proteome</keyword>
<proteinExistence type="predicted"/>
<accession>A0A7Z2ZQ00</accession>